<dbReference type="InterPro" id="IPR024992">
    <property type="entry name" value="DUF3891"/>
</dbReference>
<dbReference type="Proteomes" id="UP000181936">
    <property type="component" value="Chromosome"/>
</dbReference>
<gene>
    <name evidence="1" type="ORF">A9C19_10415</name>
</gene>
<proteinExistence type="predicted"/>
<dbReference type="RefSeq" id="WP_072579923.1">
    <property type="nucleotide sequence ID" value="NZ_CP016020.1"/>
</dbReference>
<organism evidence="1 2">
    <name type="scientific">Bacillus weihaiensis</name>
    <dbReference type="NCBI Taxonomy" id="1547283"/>
    <lineage>
        <taxon>Bacteria</taxon>
        <taxon>Bacillati</taxon>
        <taxon>Bacillota</taxon>
        <taxon>Bacilli</taxon>
        <taxon>Bacillales</taxon>
        <taxon>Bacillaceae</taxon>
        <taxon>Bacillus</taxon>
    </lineage>
</organism>
<dbReference type="AlphaFoldDB" id="A0A1L3MS31"/>
<reference evidence="1 2" key="1">
    <citation type="journal article" date="2016" name="Sci. Rep.">
        <title>Complete genome sequence and transcriptomic analysis of a novel marine strain Bacillus weihaiensis reveals the mechanism of brown algae degradation.</title>
        <authorList>
            <person name="Zhu Y."/>
            <person name="Chen P."/>
            <person name="Bao Y."/>
            <person name="Men Y."/>
            <person name="Zeng Y."/>
            <person name="Yang J."/>
            <person name="Sun J."/>
            <person name="Sun Y."/>
        </authorList>
    </citation>
    <scope>NUCLEOTIDE SEQUENCE [LARGE SCALE GENOMIC DNA]</scope>
    <source>
        <strain evidence="1 2">Alg07</strain>
    </source>
</reference>
<dbReference type="Pfam" id="PF13030">
    <property type="entry name" value="DUF3891"/>
    <property type="match status" value="1"/>
</dbReference>
<keyword evidence="2" id="KW-1185">Reference proteome</keyword>
<dbReference type="STRING" id="1547283.A9C19_10415"/>
<sequence length="248" mass="29439">MIIFEKEDFFIMTEQHEHASLSRDLAVQLQDQHLKDIKRKKDIFVAIKEHDRGWIDLDVAPLWNDKKLSPYSFIDYPIPIKLAFYRKGIDEVMNQNLFAALLCSIHYVRFFDGMKGDSKIDHFVAKEKNRQEEIMNLIDIDEKEQNASLEMLKYTDSLSLFFCMQEAGVTRENMHDWFKGGIYLGKKKFDVVWKDRHHVILNPFPFKEFFKVTYKYKAVNKRDISTVGILEAYSHTKDEYHTVQIISK</sequence>
<dbReference type="EMBL" id="CP016020">
    <property type="protein sequence ID" value="APH05130.1"/>
    <property type="molecule type" value="Genomic_DNA"/>
</dbReference>
<dbReference type="OrthoDB" id="190426at2"/>
<accession>A0A1L3MS31</accession>
<evidence type="ECO:0000313" key="1">
    <source>
        <dbReference type="EMBL" id="APH05130.1"/>
    </source>
</evidence>
<dbReference type="KEGG" id="bwh:A9C19_10415"/>
<protein>
    <submittedName>
        <fullName evidence="1">Uncharacterized protein</fullName>
    </submittedName>
</protein>
<evidence type="ECO:0000313" key="2">
    <source>
        <dbReference type="Proteomes" id="UP000181936"/>
    </source>
</evidence>
<name>A0A1L3MS31_9BACI</name>